<organism evidence="2 3">
    <name type="scientific">Carnegiea gigantea</name>
    <dbReference type="NCBI Taxonomy" id="171969"/>
    <lineage>
        <taxon>Eukaryota</taxon>
        <taxon>Viridiplantae</taxon>
        <taxon>Streptophyta</taxon>
        <taxon>Embryophyta</taxon>
        <taxon>Tracheophyta</taxon>
        <taxon>Spermatophyta</taxon>
        <taxon>Magnoliopsida</taxon>
        <taxon>eudicotyledons</taxon>
        <taxon>Gunneridae</taxon>
        <taxon>Pentapetalae</taxon>
        <taxon>Caryophyllales</taxon>
        <taxon>Cactineae</taxon>
        <taxon>Cactaceae</taxon>
        <taxon>Cactoideae</taxon>
        <taxon>Echinocereeae</taxon>
        <taxon>Carnegiea</taxon>
    </lineage>
</organism>
<dbReference type="Pfam" id="PF03372">
    <property type="entry name" value="Exo_endo_phos"/>
    <property type="match status" value="1"/>
</dbReference>
<dbReference type="GO" id="GO:0003824">
    <property type="term" value="F:catalytic activity"/>
    <property type="evidence" value="ECO:0007669"/>
    <property type="project" value="InterPro"/>
</dbReference>
<name>A0A9Q1KRI0_9CARY</name>
<dbReference type="InterPro" id="IPR036691">
    <property type="entry name" value="Endo/exonu/phosph_ase_sf"/>
</dbReference>
<evidence type="ECO:0000313" key="3">
    <source>
        <dbReference type="Proteomes" id="UP001153076"/>
    </source>
</evidence>
<dbReference type="EMBL" id="JAKOGI010000033">
    <property type="protein sequence ID" value="KAJ8448057.1"/>
    <property type="molecule type" value="Genomic_DNA"/>
</dbReference>
<reference evidence="2" key="1">
    <citation type="submission" date="2022-04" db="EMBL/GenBank/DDBJ databases">
        <title>Carnegiea gigantea Genome sequencing and assembly v2.</title>
        <authorList>
            <person name="Copetti D."/>
            <person name="Sanderson M.J."/>
            <person name="Burquez A."/>
            <person name="Wojciechowski M.F."/>
        </authorList>
    </citation>
    <scope>NUCLEOTIDE SEQUENCE</scope>
    <source>
        <strain evidence="2">SGP5-SGP5p</strain>
        <tissue evidence="2">Aerial part</tissue>
    </source>
</reference>
<dbReference type="PANTHER" id="PTHR33710">
    <property type="entry name" value="BNAC02G09200D PROTEIN"/>
    <property type="match status" value="1"/>
</dbReference>
<protein>
    <recommendedName>
        <fullName evidence="1">Endonuclease/exonuclease/phosphatase domain-containing protein</fullName>
    </recommendedName>
</protein>
<proteinExistence type="predicted"/>
<comment type="caution">
    <text evidence="2">The sequence shown here is derived from an EMBL/GenBank/DDBJ whole genome shotgun (WGS) entry which is preliminary data.</text>
</comment>
<dbReference type="Gene3D" id="3.60.10.10">
    <property type="entry name" value="Endonuclease/exonuclease/phosphatase"/>
    <property type="match status" value="1"/>
</dbReference>
<dbReference type="SUPFAM" id="SSF56219">
    <property type="entry name" value="DNase I-like"/>
    <property type="match status" value="1"/>
</dbReference>
<accession>A0A9Q1KRI0</accession>
<keyword evidence="3" id="KW-1185">Reference proteome</keyword>
<dbReference type="OrthoDB" id="1720282at2759"/>
<dbReference type="InterPro" id="IPR005135">
    <property type="entry name" value="Endo/exonuclease/phosphatase"/>
</dbReference>
<dbReference type="PANTHER" id="PTHR33710:SF62">
    <property type="entry name" value="DUF4283 DOMAIN PROTEIN"/>
    <property type="match status" value="1"/>
</dbReference>
<sequence length="330" mass="38025">MIIISWNTQGAKKPHVIKEVQFLTRTYKADMIFLLETMVNEKNLLQILPQMGFDHFNYVLPLNHSGGITVLWNNGNIHVPILLKEQRAIHMLIHDTQNSQNSIVSGVYAPAQAKEKDNFWEHLMQLNLVFDISWCLMGDFNELASPNKKKTGQALPISKYQRLNNFLSEIDAESIQVKGNLFTWKKKIHTHLIYERLDRAIVRKDWQSLYPNTFEEHGSFTCSDYRPVIISSEISHSNHTPLLISTTGFIEHGKRKKPFCFQAAWLAHKGLEKFVGENWNAQGPLTSNLNNLAQELTKWNIDVFGNLFRRKRQLWGRIEGIQKHIAGGGP</sequence>
<dbReference type="Proteomes" id="UP001153076">
    <property type="component" value="Unassembled WGS sequence"/>
</dbReference>
<gene>
    <name evidence="2" type="ORF">Cgig2_028933</name>
</gene>
<dbReference type="AlphaFoldDB" id="A0A9Q1KRI0"/>
<evidence type="ECO:0000313" key="2">
    <source>
        <dbReference type="EMBL" id="KAJ8448057.1"/>
    </source>
</evidence>
<feature type="domain" description="Endonuclease/exonuclease/phosphatase" evidence="1">
    <location>
        <begin position="4"/>
        <end position="224"/>
    </location>
</feature>
<evidence type="ECO:0000259" key="1">
    <source>
        <dbReference type="Pfam" id="PF03372"/>
    </source>
</evidence>